<dbReference type="SUPFAM" id="SSF51658">
    <property type="entry name" value="Xylose isomerase-like"/>
    <property type="match status" value="1"/>
</dbReference>
<reference evidence="1" key="1">
    <citation type="submission" date="2022-10" db="EMBL/GenBank/DDBJ databases">
        <title>Hoeflea sp. G2-23, isolated from marine algae.</title>
        <authorList>
            <person name="Kristyanto S."/>
            <person name="Kim J.M."/>
            <person name="Jeon C.O."/>
        </authorList>
    </citation>
    <scope>NUCLEOTIDE SEQUENCE</scope>
    <source>
        <strain evidence="1">G2-23</strain>
    </source>
</reference>
<protein>
    <submittedName>
        <fullName evidence="1">Uncharacterized protein</fullName>
    </submittedName>
</protein>
<dbReference type="InterPro" id="IPR036237">
    <property type="entry name" value="Xyl_isomerase-like_sf"/>
</dbReference>
<accession>A0ABT3Z9Q2</accession>
<sequence length="106" mass="11740">MLDLFSLLAGDRQSGERGIGCLPERIGEFRCGNHQAIAYEYELGCSKMNYPAGIPAEDVEPVRLGAVLFNNLRYAAPRLSDAGRQIETCQHRSKNNISRLAARYPA</sequence>
<comment type="caution">
    <text evidence="1">The sequence shown here is derived from an EMBL/GenBank/DDBJ whole genome shotgun (WGS) entry which is preliminary data.</text>
</comment>
<evidence type="ECO:0000313" key="1">
    <source>
        <dbReference type="EMBL" id="MCY0148511.1"/>
    </source>
</evidence>
<evidence type="ECO:0000313" key="2">
    <source>
        <dbReference type="Proteomes" id="UP001073227"/>
    </source>
</evidence>
<dbReference type="Proteomes" id="UP001073227">
    <property type="component" value="Unassembled WGS sequence"/>
</dbReference>
<organism evidence="1 2">
    <name type="scientific">Hoeflea algicola</name>
    <dbReference type="NCBI Taxonomy" id="2983763"/>
    <lineage>
        <taxon>Bacteria</taxon>
        <taxon>Pseudomonadati</taxon>
        <taxon>Pseudomonadota</taxon>
        <taxon>Alphaproteobacteria</taxon>
        <taxon>Hyphomicrobiales</taxon>
        <taxon>Rhizobiaceae</taxon>
        <taxon>Hoeflea</taxon>
    </lineage>
</organism>
<keyword evidence="2" id="KW-1185">Reference proteome</keyword>
<dbReference type="Gene3D" id="3.20.20.150">
    <property type="entry name" value="Divalent-metal-dependent TIM barrel enzymes"/>
    <property type="match status" value="1"/>
</dbReference>
<dbReference type="EMBL" id="JAOVZR010000001">
    <property type="protein sequence ID" value="MCY0148511.1"/>
    <property type="molecule type" value="Genomic_DNA"/>
</dbReference>
<gene>
    <name evidence="1" type="ORF">OEG84_12490</name>
</gene>
<dbReference type="RefSeq" id="WP_267654074.1">
    <property type="nucleotide sequence ID" value="NZ_JAOVZR010000001.1"/>
</dbReference>
<proteinExistence type="predicted"/>
<name>A0ABT3Z9Q2_9HYPH</name>